<proteinExistence type="predicted"/>
<organism evidence="1">
    <name type="scientific">Hexamita inflata</name>
    <dbReference type="NCBI Taxonomy" id="28002"/>
    <lineage>
        <taxon>Eukaryota</taxon>
        <taxon>Metamonada</taxon>
        <taxon>Diplomonadida</taxon>
        <taxon>Hexamitidae</taxon>
        <taxon>Hexamitinae</taxon>
        <taxon>Hexamita</taxon>
    </lineage>
</organism>
<sequence>MPKRAFDVKLACIAILSLYAPYISLIHRAYYLNLQQLAWQISHGAAQNVKNVRTGRTHDLARSRTNQEKRAKIYLYLSFLNIQLYFCIDIQNVQYMCTTSIQ</sequence>
<accession>A0AA86QWA6</accession>
<dbReference type="Proteomes" id="UP001642409">
    <property type="component" value="Unassembled WGS sequence"/>
</dbReference>
<dbReference type="EMBL" id="CAXDID020000771">
    <property type="protein sequence ID" value="CAL6113638.1"/>
    <property type="molecule type" value="Genomic_DNA"/>
</dbReference>
<protein>
    <submittedName>
        <fullName evidence="2">Hypothetical_protein</fullName>
    </submittedName>
</protein>
<dbReference type="AlphaFoldDB" id="A0AA86QWA6"/>
<evidence type="ECO:0000313" key="3">
    <source>
        <dbReference type="Proteomes" id="UP001642409"/>
    </source>
</evidence>
<name>A0AA86QWA6_9EUKA</name>
<evidence type="ECO:0000313" key="1">
    <source>
        <dbReference type="EMBL" id="CAI9965318.1"/>
    </source>
</evidence>
<reference evidence="1" key="1">
    <citation type="submission" date="2023-06" db="EMBL/GenBank/DDBJ databases">
        <authorList>
            <person name="Kurt Z."/>
        </authorList>
    </citation>
    <scope>NUCLEOTIDE SEQUENCE</scope>
</reference>
<dbReference type="EMBL" id="CATOUU010000986">
    <property type="protein sequence ID" value="CAI9965318.1"/>
    <property type="molecule type" value="Genomic_DNA"/>
</dbReference>
<gene>
    <name evidence="1" type="ORF">HINF_LOCUS52963</name>
    <name evidence="2" type="ORF">HINF_LOCUS77601</name>
</gene>
<evidence type="ECO:0000313" key="2">
    <source>
        <dbReference type="EMBL" id="CAL6113638.1"/>
    </source>
</evidence>
<keyword evidence="3" id="KW-1185">Reference proteome</keyword>
<reference evidence="2 3" key="2">
    <citation type="submission" date="2024-07" db="EMBL/GenBank/DDBJ databases">
        <authorList>
            <person name="Akdeniz Z."/>
        </authorList>
    </citation>
    <scope>NUCLEOTIDE SEQUENCE [LARGE SCALE GENOMIC DNA]</scope>
</reference>
<comment type="caution">
    <text evidence="1">The sequence shown here is derived from an EMBL/GenBank/DDBJ whole genome shotgun (WGS) entry which is preliminary data.</text>
</comment>